<dbReference type="AlphaFoldDB" id="A0A0V1DM72"/>
<evidence type="ECO:0000313" key="2">
    <source>
        <dbReference type="Proteomes" id="UP000054995"/>
    </source>
</evidence>
<name>A0A0V1DM72_TRIPS</name>
<protein>
    <submittedName>
        <fullName evidence="1">Uncharacterized protein</fullName>
    </submittedName>
</protein>
<sequence length="31" mass="3690">MEYGREILQEKLKTVENLRMSTVGHGIWQEN</sequence>
<dbReference type="Proteomes" id="UP000054995">
    <property type="component" value="Unassembled WGS sequence"/>
</dbReference>
<proteinExistence type="predicted"/>
<comment type="caution">
    <text evidence="1">The sequence shown here is derived from an EMBL/GenBank/DDBJ whole genome shotgun (WGS) entry which is preliminary data.</text>
</comment>
<accession>A0A0V1DM72</accession>
<reference evidence="1 2" key="1">
    <citation type="submission" date="2015-01" db="EMBL/GenBank/DDBJ databases">
        <title>Evolution of Trichinella species and genotypes.</title>
        <authorList>
            <person name="Korhonen P.K."/>
            <person name="Edoardo P."/>
            <person name="Giuseppe L.R."/>
            <person name="Gasser R.B."/>
        </authorList>
    </citation>
    <scope>NUCLEOTIDE SEQUENCE [LARGE SCALE GENOMIC DNA]</scope>
    <source>
        <strain evidence="1">ISS470</strain>
    </source>
</reference>
<evidence type="ECO:0000313" key="1">
    <source>
        <dbReference type="EMBL" id="KRY62549.1"/>
    </source>
</evidence>
<keyword evidence="2" id="KW-1185">Reference proteome</keyword>
<organism evidence="1 2">
    <name type="scientific">Trichinella pseudospiralis</name>
    <name type="common">Parasitic roundworm</name>
    <dbReference type="NCBI Taxonomy" id="6337"/>
    <lineage>
        <taxon>Eukaryota</taxon>
        <taxon>Metazoa</taxon>
        <taxon>Ecdysozoa</taxon>
        <taxon>Nematoda</taxon>
        <taxon>Enoplea</taxon>
        <taxon>Dorylaimia</taxon>
        <taxon>Trichinellida</taxon>
        <taxon>Trichinellidae</taxon>
        <taxon>Trichinella</taxon>
    </lineage>
</organism>
<dbReference type="EMBL" id="JYDT01003266">
    <property type="protein sequence ID" value="KRY62549.1"/>
    <property type="molecule type" value="Genomic_DNA"/>
</dbReference>
<gene>
    <name evidence="1" type="ORF">T4D_146</name>
</gene>